<sequence length="281" mass="30511">MTGVTMVTTRRKRPSRKSKVVLSIVLLMKNVTGRLFVRNLAYTTSEEELVSLFGQYGEVVQVHLICDKCCVHATRSSNERSFHEPETREGGGSARKRSLAAIRKHGILARLYGGQAMGSPDQGVKPCGGAGGDHALLVKNLPFSTTESEKVLELPLTKTVAIVCDKKAIRNWSIPVNGFRLTRPSVSAKEMQGGSAVISCSEEQQQHAPKHVRPPVNPAAWPLGRQAQARKKDDGRSCVVIPGDATQHGDEQIQDPFVRTRSVGAGKFEGLRLAISPSSHS</sequence>
<dbReference type="Gene3D" id="3.30.70.330">
    <property type="match status" value="1"/>
</dbReference>
<name>D8TEI2_SELML</name>
<keyword evidence="5" id="KW-1185">Reference proteome</keyword>
<dbReference type="HOGENOM" id="CLU_843074_0_0_1"/>
<accession>D8TEI2</accession>
<feature type="compositionally biased region" description="Basic and acidic residues" evidence="2">
    <location>
        <begin position="77"/>
        <end position="89"/>
    </location>
</feature>
<dbReference type="PROSITE" id="PS50102">
    <property type="entry name" value="RRM"/>
    <property type="match status" value="1"/>
</dbReference>
<dbReference type="InterPro" id="IPR035979">
    <property type="entry name" value="RBD_domain_sf"/>
</dbReference>
<dbReference type="EMBL" id="GL377743">
    <property type="protein sequence ID" value="EFJ04930.1"/>
    <property type="molecule type" value="Genomic_DNA"/>
</dbReference>
<dbReference type="InterPro" id="IPR000504">
    <property type="entry name" value="RRM_dom"/>
</dbReference>
<dbReference type="InParanoid" id="D8TEI2"/>
<dbReference type="KEGG" id="smo:SELMODRAFT_431962"/>
<feature type="region of interest" description="Disordered" evidence="2">
    <location>
        <begin position="77"/>
        <end position="96"/>
    </location>
</feature>
<feature type="domain" description="RRM" evidence="3">
    <location>
        <begin position="33"/>
        <end position="117"/>
    </location>
</feature>
<evidence type="ECO:0000256" key="2">
    <source>
        <dbReference type="SAM" id="MobiDB-lite"/>
    </source>
</evidence>
<dbReference type="SUPFAM" id="SSF54928">
    <property type="entry name" value="RNA-binding domain, RBD"/>
    <property type="match status" value="1"/>
</dbReference>
<dbReference type="AlphaFoldDB" id="D8TEI2"/>
<protein>
    <recommendedName>
        <fullName evidence="3">RRM domain-containing protein</fullName>
    </recommendedName>
</protein>
<organism evidence="5">
    <name type="scientific">Selaginella moellendorffii</name>
    <name type="common">Spikemoss</name>
    <dbReference type="NCBI Taxonomy" id="88036"/>
    <lineage>
        <taxon>Eukaryota</taxon>
        <taxon>Viridiplantae</taxon>
        <taxon>Streptophyta</taxon>
        <taxon>Embryophyta</taxon>
        <taxon>Tracheophyta</taxon>
        <taxon>Lycopodiopsida</taxon>
        <taxon>Selaginellales</taxon>
        <taxon>Selaginellaceae</taxon>
        <taxon>Selaginella</taxon>
    </lineage>
</organism>
<evidence type="ECO:0000313" key="5">
    <source>
        <dbReference type="Proteomes" id="UP000001514"/>
    </source>
</evidence>
<evidence type="ECO:0000256" key="1">
    <source>
        <dbReference type="PROSITE-ProRule" id="PRU00176"/>
    </source>
</evidence>
<evidence type="ECO:0000259" key="3">
    <source>
        <dbReference type="PROSITE" id="PS50102"/>
    </source>
</evidence>
<dbReference type="Gramene" id="EFJ04930">
    <property type="protein sequence ID" value="EFJ04930"/>
    <property type="gene ID" value="SELMODRAFT_431962"/>
</dbReference>
<dbReference type="Proteomes" id="UP000001514">
    <property type="component" value="Unassembled WGS sequence"/>
</dbReference>
<dbReference type="InterPro" id="IPR012677">
    <property type="entry name" value="Nucleotide-bd_a/b_plait_sf"/>
</dbReference>
<dbReference type="STRING" id="88036.D8TEI2"/>
<proteinExistence type="predicted"/>
<evidence type="ECO:0000313" key="4">
    <source>
        <dbReference type="EMBL" id="EFJ04930.1"/>
    </source>
</evidence>
<dbReference type="GO" id="GO:0003723">
    <property type="term" value="F:RNA binding"/>
    <property type="evidence" value="ECO:0007669"/>
    <property type="project" value="UniProtKB-UniRule"/>
</dbReference>
<gene>
    <name evidence="4" type="ORF">SELMODRAFT_431962</name>
</gene>
<keyword evidence="1" id="KW-0694">RNA-binding</keyword>
<dbReference type="Pfam" id="PF00076">
    <property type="entry name" value="RRM_1"/>
    <property type="match status" value="1"/>
</dbReference>
<reference evidence="4 5" key="1">
    <citation type="journal article" date="2011" name="Science">
        <title>The Selaginella genome identifies genetic changes associated with the evolution of vascular plants.</title>
        <authorList>
            <person name="Banks J.A."/>
            <person name="Nishiyama T."/>
            <person name="Hasebe M."/>
            <person name="Bowman J.L."/>
            <person name="Gribskov M."/>
            <person name="dePamphilis C."/>
            <person name="Albert V.A."/>
            <person name="Aono N."/>
            <person name="Aoyama T."/>
            <person name="Ambrose B.A."/>
            <person name="Ashton N.W."/>
            <person name="Axtell M.J."/>
            <person name="Barker E."/>
            <person name="Barker M.S."/>
            <person name="Bennetzen J.L."/>
            <person name="Bonawitz N.D."/>
            <person name="Chapple C."/>
            <person name="Cheng C."/>
            <person name="Correa L.G."/>
            <person name="Dacre M."/>
            <person name="DeBarry J."/>
            <person name="Dreyer I."/>
            <person name="Elias M."/>
            <person name="Engstrom E.M."/>
            <person name="Estelle M."/>
            <person name="Feng L."/>
            <person name="Finet C."/>
            <person name="Floyd S.K."/>
            <person name="Frommer W.B."/>
            <person name="Fujita T."/>
            <person name="Gramzow L."/>
            <person name="Gutensohn M."/>
            <person name="Harholt J."/>
            <person name="Hattori M."/>
            <person name="Heyl A."/>
            <person name="Hirai T."/>
            <person name="Hiwatashi Y."/>
            <person name="Ishikawa M."/>
            <person name="Iwata M."/>
            <person name="Karol K.G."/>
            <person name="Koehler B."/>
            <person name="Kolukisaoglu U."/>
            <person name="Kubo M."/>
            <person name="Kurata T."/>
            <person name="Lalonde S."/>
            <person name="Li K."/>
            <person name="Li Y."/>
            <person name="Litt A."/>
            <person name="Lyons E."/>
            <person name="Manning G."/>
            <person name="Maruyama T."/>
            <person name="Michael T.P."/>
            <person name="Mikami K."/>
            <person name="Miyazaki S."/>
            <person name="Morinaga S."/>
            <person name="Murata T."/>
            <person name="Mueller-Roeber B."/>
            <person name="Nelson D.R."/>
            <person name="Obara M."/>
            <person name="Oguri Y."/>
            <person name="Olmstead R.G."/>
            <person name="Onodera N."/>
            <person name="Petersen B.L."/>
            <person name="Pils B."/>
            <person name="Prigge M."/>
            <person name="Rensing S.A."/>
            <person name="Riano-Pachon D.M."/>
            <person name="Roberts A.W."/>
            <person name="Sato Y."/>
            <person name="Scheller H.V."/>
            <person name="Schulz B."/>
            <person name="Schulz C."/>
            <person name="Shakirov E.V."/>
            <person name="Shibagaki N."/>
            <person name="Shinohara N."/>
            <person name="Shippen D.E."/>
            <person name="Soerensen I."/>
            <person name="Sotooka R."/>
            <person name="Sugimoto N."/>
            <person name="Sugita M."/>
            <person name="Sumikawa N."/>
            <person name="Tanurdzic M."/>
            <person name="Theissen G."/>
            <person name="Ulvskov P."/>
            <person name="Wakazuki S."/>
            <person name="Weng J.K."/>
            <person name="Willats W.W."/>
            <person name="Wipf D."/>
            <person name="Wolf P.G."/>
            <person name="Yang L."/>
            <person name="Zimmer A.D."/>
            <person name="Zhu Q."/>
            <person name="Mitros T."/>
            <person name="Hellsten U."/>
            <person name="Loque D."/>
            <person name="Otillar R."/>
            <person name="Salamov A."/>
            <person name="Schmutz J."/>
            <person name="Shapiro H."/>
            <person name="Lindquist E."/>
            <person name="Lucas S."/>
            <person name="Rokhsar D."/>
            <person name="Grigoriev I.V."/>
        </authorList>
    </citation>
    <scope>NUCLEOTIDE SEQUENCE [LARGE SCALE GENOMIC DNA]</scope>
</reference>